<evidence type="ECO:0000313" key="10">
    <source>
        <dbReference type="Proteomes" id="UP000290244"/>
    </source>
</evidence>
<feature type="transmembrane region" description="Helical" evidence="6">
    <location>
        <begin position="213"/>
        <end position="234"/>
    </location>
</feature>
<evidence type="ECO:0000256" key="6">
    <source>
        <dbReference type="SAM" id="Phobius"/>
    </source>
</evidence>
<dbReference type="Proteomes" id="UP000290244">
    <property type="component" value="Chromosome"/>
</dbReference>
<evidence type="ECO:0000256" key="2">
    <source>
        <dbReference type="ARBA" id="ARBA00023224"/>
    </source>
</evidence>
<feature type="transmembrane region" description="Helical" evidence="6">
    <location>
        <begin position="12"/>
        <end position="32"/>
    </location>
</feature>
<keyword evidence="6" id="KW-0472">Membrane</keyword>
<dbReference type="CDD" id="cd11386">
    <property type="entry name" value="MCP_signal"/>
    <property type="match status" value="1"/>
</dbReference>
<dbReference type="Pfam" id="PF11845">
    <property type="entry name" value="Tll0287-like"/>
    <property type="match status" value="1"/>
</dbReference>
<name>A0A4P6P4Z2_9GAMM</name>
<dbReference type="GO" id="GO:0007165">
    <property type="term" value="P:signal transduction"/>
    <property type="evidence" value="ECO:0007669"/>
    <property type="project" value="UniProtKB-KW"/>
</dbReference>
<dbReference type="FunFam" id="1.10.287.950:FF:000001">
    <property type="entry name" value="Methyl-accepting chemotaxis sensory transducer"/>
    <property type="match status" value="1"/>
</dbReference>
<dbReference type="GO" id="GO:0016020">
    <property type="term" value="C:membrane"/>
    <property type="evidence" value="ECO:0007669"/>
    <property type="project" value="UniProtKB-SubCell"/>
</dbReference>
<evidence type="ECO:0000259" key="8">
    <source>
        <dbReference type="PROSITE" id="PS50885"/>
    </source>
</evidence>
<comment type="subcellular location">
    <subcellularLocation>
        <location evidence="1">Membrane</location>
    </subcellularLocation>
</comment>
<keyword evidence="10" id="KW-1185">Reference proteome</keyword>
<evidence type="ECO:0000256" key="1">
    <source>
        <dbReference type="ARBA" id="ARBA00004370"/>
    </source>
</evidence>
<dbReference type="InterPro" id="IPR004090">
    <property type="entry name" value="Chemotax_Me-accpt_rcpt"/>
</dbReference>
<reference evidence="9 10" key="1">
    <citation type="submission" date="2018-12" db="EMBL/GenBank/DDBJ databases">
        <title>Complete genome of Litorilituus sediminis.</title>
        <authorList>
            <person name="Liu A."/>
            <person name="Rong J."/>
        </authorList>
    </citation>
    <scope>NUCLEOTIDE SEQUENCE [LARGE SCALE GENOMIC DNA]</scope>
    <source>
        <strain evidence="9 10">JCM 17549</strain>
    </source>
</reference>
<evidence type="ECO:0000313" key="9">
    <source>
        <dbReference type="EMBL" id="QBG34487.1"/>
    </source>
</evidence>
<keyword evidence="6" id="KW-1133">Transmembrane helix</keyword>
<dbReference type="CDD" id="cd06225">
    <property type="entry name" value="HAMP"/>
    <property type="match status" value="1"/>
</dbReference>
<feature type="domain" description="HAMP" evidence="8">
    <location>
        <begin position="236"/>
        <end position="290"/>
    </location>
</feature>
<dbReference type="PANTHER" id="PTHR32089">
    <property type="entry name" value="METHYL-ACCEPTING CHEMOTAXIS PROTEIN MCPB"/>
    <property type="match status" value="1"/>
</dbReference>
<gene>
    <name evidence="9" type="ORF">EMK97_01405</name>
</gene>
<dbReference type="EMBL" id="CP034759">
    <property type="protein sequence ID" value="QBG34487.1"/>
    <property type="molecule type" value="Genomic_DNA"/>
</dbReference>
<dbReference type="InterPro" id="IPR004089">
    <property type="entry name" value="MCPsignal_dom"/>
</dbReference>
<evidence type="ECO:0000256" key="3">
    <source>
        <dbReference type="ARBA" id="ARBA00029447"/>
    </source>
</evidence>
<dbReference type="Pfam" id="PF00672">
    <property type="entry name" value="HAMP"/>
    <property type="match status" value="1"/>
</dbReference>
<feature type="compositionally biased region" description="Low complexity" evidence="5">
    <location>
        <begin position="345"/>
        <end position="363"/>
    </location>
</feature>
<dbReference type="GO" id="GO:0004888">
    <property type="term" value="F:transmembrane signaling receptor activity"/>
    <property type="evidence" value="ECO:0007669"/>
    <property type="project" value="InterPro"/>
</dbReference>
<dbReference type="Pfam" id="PF00015">
    <property type="entry name" value="MCPsignal"/>
    <property type="match status" value="1"/>
</dbReference>
<dbReference type="PANTHER" id="PTHR32089:SF112">
    <property type="entry name" value="LYSOZYME-LIKE PROTEIN-RELATED"/>
    <property type="match status" value="1"/>
</dbReference>
<keyword evidence="2 4" id="KW-0807">Transducer</keyword>
<dbReference type="InterPro" id="IPR003660">
    <property type="entry name" value="HAMP_dom"/>
</dbReference>
<sequence>MAIAFQDKLSTRLFTPLIIIFVLIFIVLSYYVPNLTKNNAIESAIRSAELTVKQYKTIRGYYTQNIIKKVIPISGLSPDYQHKGQQDKIPLPATFIHELSEEFNKKGIINLKLYSPFPFPNRTNRQLDDFAQQAWQALKLTPNDTFAVTQTIDGKQIVRVAVADTMSQQGCVNCHNSHPDTPKNNWQLNDVRGVLEVQVPIEEQLADARTLNISIAMLMILALLATIGLLFFMFRKLISNRLRTVSTALEVIADGEGDLSKRLDESPKDEIGNIAIAFNRFINQLSKTLTGINKQVVQLQQTTQTMESISHDTQSGALNQQDLADQVANAMTDMKASTQEMAEIAASTSENSQTAQQESQQSQKVIEQSINSVNELTSMMNDASNVVNQLEADSQNIGSVLEVIRGIAEQTNLLALNAAIEAARAGEQGRGFAVVADEVRTLASRTQQSTEEIDAMITQLQSGAKSAVNSINQGNESIKQSNQKALETNEAISEMSNLINNIQAQNIQLATAAEQQAAVSNDINQSIATIKDVSSTASSSSKQLLATAEEINKAVNAINRQLQKFSQE</sequence>
<dbReference type="RefSeq" id="WP_130598741.1">
    <property type="nucleotide sequence ID" value="NZ_CP034759.1"/>
</dbReference>
<dbReference type="GO" id="GO:0006935">
    <property type="term" value="P:chemotaxis"/>
    <property type="evidence" value="ECO:0007669"/>
    <property type="project" value="InterPro"/>
</dbReference>
<dbReference type="Gene3D" id="1.10.287.950">
    <property type="entry name" value="Methyl-accepting chemotaxis protein"/>
    <property type="match status" value="1"/>
</dbReference>
<dbReference type="PROSITE" id="PS50885">
    <property type="entry name" value="HAMP"/>
    <property type="match status" value="1"/>
</dbReference>
<keyword evidence="6" id="KW-0812">Transmembrane</keyword>
<feature type="region of interest" description="Disordered" evidence="5">
    <location>
        <begin position="342"/>
        <end position="365"/>
    </location>
</feature>
<evidence type="ECO:0000259" key="7">
    <source>
        <dbReference type="PROSITE" id="PS50111"/>
    </source>
</evidence>
<dbReference type="PRINTS" id="PR00260">
    <property type="entry name" value="CHEMTRNSDUCR"/>
</dbReference>
<dbReference type="PROSITE" id="PS50111">
    <property type="entry name" value="CHEMOTAXIS_TRANSDUC_2"/>
    <property type="match status" value="1"/>
</dbReference>
<dbReference type="AlphaFoldDB" id="A0A4P6P4Z2"/>
<dbReference type="InterPro" id="IPR021796">
    <property type="entry name" value="Tll0287-like_dom"/>
</dbReference>
<dbReference type="SUPFAM" id="SSF58104">
    <property type="entry name" value="Methyl-accepting chemotaxis protein (MCP) signaling domain"/>
    <property type="match status" value="1"/>
</dbReference>
<proteinExistence type="inferred from homology"/>
<dbReference type="SMART" id="SM00304">
    <property type="entry name" value="HAMP"/>
    <property type="match status" value="2"/>
</dbReference>
<dbReference type="KEGG" id="lsd:EMK97_01405"/>
<evidence type="ECO:0000256" key="4">
    <source>
        <dbReference type="PROSITE-ProRule" id="PRU00284"/>
    </source>
</evidence>
<accession>A0A4P6P4Z2</accession>
<evidence type="ECO:0000256" key="5">
    <source>
        <dbReference type="SAM" id="MobiDB-lite"/>
    </source>
</evidence>
<dbReference type="OrthoDB" id="5800769at2"/>
<feature type="domain" description="Methyl-accepting transducer" evidence="7">
    <location>
        <begin position="295"/>
        <end position="531"/>
    </location>
</feature>
<dbReference type="SMART" id="SM00283">
    <property type="entry name" value="MA"/>
    <property type="match status" value="1"/>
</dbReference>
<comment type="similarity">
    <text evidence="3">Belongs to the methyl-accepting chemotaxis (MCP) protein family.</text>
</comment>
<organism evidence="9 10">
    <name type="scientific">Litorilituus sediminis</name>
    <dbReference type="NCBI Taxonomy" id="718192"/>
    <lineage>
        <taxon>Bacteria</taxon>
        <taxon>Pseudomonadati</taxon>
        <taxon>Pseudomonadota</taxon>
        <taxon>Gammaproteobacteria</taxon>
        <taxon>Alteromonadales</taxon>
        <taxon>Colwelliaceae</taxon>
        <taxon>Litorilituus</taxon>
    </lineage>
</organism>
<protein>
    <submittedName>
        <fullName evidence="9">Methyl-accepting chemotaxis protein</fullName>
    </submittedName>
</protein>